<dbReference type="PANTHER" id="PTHR43943:SF2">
    <property type="entry name" value="DEHYDROGENASE_REDUCTASE 4"/>
    <property type="match status" value="1"/>
</dbReference>
<reference evidence="3" key="1">
    <citation type="submission" date="2022-01" db="EMBL/GenBank/DDBJ databases">
        <authorList>
            <person name="King R."/>
        </authorList>
    </citation>
    <scope>NUCLEOTIDE SEQUENCE</scope>
</reference>
<dbReference type="EMBL" id="OU900094">
    <property type="protein sequence ID" value="CAH1141119.1"/>
    <property type="molecule type" value="Genomic_DNA"/>
</dbReference>
<comment type="similarity">
    <text evidence="1">Belongs to the short-chain dehydrogenases/reductases (SDR) family.</text>
</comment>
<dbReference type="OrthoDB" id="1669814at2759"/>
<dbReference type="InterPro" id="IPR002347">
    <property type="entry name" value="SDR_fam"/>
</dbReference>
<sequence>MSNKGCLRGRIALVTGSTSGIGLAIAERLAEDGAKVIVSSRIQENVDCAVKKLTCKGYDVCGIACHIADPEHRKRVIELVEKMGGLDIFVQCAGVNPFIGPILDIPEEKWDKTIGVNLKATWQLTCDLARFLKKSKNGRIIYNSSMSAYMPVWVIHNILNILLSPIFKIFHLTLSSYLVFQQNKFLF</sequence>
<dbReference type="Proteomes" id="UP001153712">
    <property type="component" value="Chromosome 1"/>
</dbReference>
<dbReference type="SUPFAM" id="SSF51735">
    <property type="entry name" value="NAD(P)-binding Rossmann-fold domains"/>
    <property type="match status" value="1"/>
</dbReference>
<dbReference type="AlphaFoldDB" id="A0A9P0DPK9"/>
<keyword evidence="4" id="KW-1185">Reference proteome</keyword>
<dbReference type="Pfam" id="PF00106">
    <property type="entry name" value="adh_short"/>
    <property type="match status" value="1"/>
</dbReference>
<dbReference type="PRINTS" id="PR00081">
    <property type="entry name" value="GDHRDH"/>
</dbReference>
<evidence type="ECO:0000313" key="3">
    <source>
        <dbReference type="EMBL" id="CAH1141119.1"/>
    </source>
</evidence>
<gene>
    <name evidence="3" type="ORF">PHYEVI_LOCUS860</name>
</gene>
<proteinExistence type="inferred from homology"/>
<protein>
    <submittedName>
        <fullName evidence="3">Uncharacterized protein</fullName>
    </submittedName>
</protein>
<keyword evidence="2" id="KW-0472">Membrane</keyword>
<name>A0A9P0DPK9_PHYSR</name>
<organism evidence="3 4">
    <name type="scientific">Phyllotreta striolata</name>
    <name type="common">Striped flea beetle</name>
    <name type="synonym">Crioceris striolata</name>
    <dbReference type="NCBI Taxonomy" id="444603"/>
    <lineage>
        <taxon>Eukaryota</taxon>
        <taxon>Metazoa</taxon>
        <taxon>Ecdysozoa</taxon>
        <taxon>Arthropoda</taxon>
        <taxon>Hexapoda</taxon>
        <taxon>Insecta</taxon>
        <taxon>Pterygota</taxon>
        <taxon>Neoptera</taxon>
        <taxon>Endopterygota</taxon>
        <taxon>Coleoptera</taxon>
        <taxon>Polyphaga</taxon>
        <taxon>Cucujiformia</taxon>
        <taxon>Chrysomeloidea</taxon>
        <taxon>Chrysomelidae</taxon>
        <taxon>Galerucinae</taxon>
        <taxon>Alticini</taxon>
        <taxon>Phyllotreta</taxon>
    </lineage>
</organism>
<feature type="transmembrane region" description="Helical" evidence="2">
    <location>
        <begin position="162"/>
        <end position="180"/>
    </location>
</feature>
<dbReference type="InterPro" id="IPR036291">
    <property type="entry name" value="NAD(P)-bd_dom_sf"/>
</dbReference>
<evidence type="ECO:0000256" key="2">
    <source>
        <dbReference type="SAM" id="Phobius"/>
    </source>
</evidence>
<dbReference type="Gene3D" id="3.40.50.720">
    <property type="entry name" value="NAD(P)-binding Rossmann-like Domain"/>
    <property type="match status" value="1"/>
</dbReference>
<evidence type="ECO:0000313" key="4">
    <source>
        <dbReference type="Proteomes" id="UP001153712"/>
    </source>
</evidence>
<accession>A0A9P0DPK9</accession>
<keyword evidence="2" id="KW-1133">Transmembrane helix</keyword>
<keyword evidence="2" id="KW-0812">Transmembrane</keyword>
<dbReference type="PANTHER" id="PTHR43943">
    <property type="entry name" value="DEHYDROGENASE/REDUCTASE (SDR FAMILY) MEMBER 4"/>
    <property type="match status" value="1"/>
</dbReference>
<evidence type="ECO:0000256" key="1">
    <source>
        <dbReference type="ARBA" id="ARBA00006484"/>
    </source>
</evidence>